<accession>A0A7S0MM78</accession>
<name>A0A7S0MM78_9CRYP</name>
<organism evidence="2">
    <name type="scientific">Cryptomonas curvata</name>
    <dbReference type="NCBI Taxonomy" id="233186"/>
    <lineage>
        <taxon>Eukaryota</taxon>
        <taxon>Cryptophyceae</taxon>
        <taxon>Cryptomonadales</taxon>
        <taxon>Cryptomonadaceae</taxon>
        <taxon>Cryptomonas</taxon>
    </lineage>
</organism>
<dbReference type="InterPro" id="IPR036641">
    <property type="entry name" value="HPT_dom_sf"/>
</dbReference>
<dbReference type="Pfam" id="PF01627">
    <property type="entry name" value="Hpt"/>
    <property type="match status" value="1"/>
</dbReference>
<evidence type="ECO:0000313" key="2">
    <source>
        <dbReference type="EMBL" id="CAD8645476.1"/>
    </source>
</evidence>
<dbReference type="EMBL" id="HBEZ01041973">
    <property type="protein sequence ID" value="CAD8645476.1"/>
    <property type="molecule type" value="Transcribed_RNA"/>
</dbReference>
<reference evidence="2" key="1">
    <citation type="submission" date="2021-01" db="EMBL/GenBank/DDBJ databases">
        <authorList>
            <person name="Corre E."/>
            <person name="Pelletier E."/>
            <person name="Niang G."/>
            <person name="Scheremetjew M."/>
            <person name="Finn R."/>
            <person name="Kale V."/>
            <person name="Holt S."/>
            <person name="Cochrane G."/>
            <person name="Meng A."/>
            <person name="Brown T."/>
            <person name="Cohen L."/>
        </authorList>
    </citation>
    <scope>NUCLEOTIDE SEQUENCE</scope>
    <source>
        <strain evidence="2">CCAP979/52</strain>
    </source>
</reference>
<proteinExistence type="predicted"/>
<dbReference type="AlphaFoldDB" id="A0A7S0MM78"/>
<dbReference type="GO" id="GO:0000160">
    <property type="term" value="P:phosphorelay signal transduction system"/>
    <property type="evidence" value="ECO:0007669"/>
    <property type="project" value="InterPro"/>
</dbReference>
<dbReference type="InterPro" id="IPR008207">
    <property type="entry name" value="Sig_transdc_His_kin_Hpt_dom"/>
</dbReference>
<gene>
    <name evidence="2" type="ORF">CCUR1050_LOCUS23161</name>
</gene>
<protein>
    <recommendedName>
        <fullName evidence="1">HPt domain-containing protein</fullName>
    </recommendedName>
</protein>
<evidence type="ECO:0000259" key="1">
    <source>
        <dbReference type="Pfam" id="PF01627"/>
    </source>
</evidence>
<dbReference type="Gene3D" id="1.20.120.160">
    <property type="entry name" value="HPT domain"/>
    <property type="match status" value="1"/>
</dbReference>
<dbReference type="SUPFAM" id="SSF47226">
    <property type="entry name" value="Histidine-containing phosphotransfer domain, HPT domain"/>
    <property type="match status" value="1"/>
</dbReference>
<feature type="domain" description="HPt" evidence="1">
    <location>
        <begin position="154"/>
        <end position="234"/>
    </location>
</feature>
<sequence>MSFSKLSDAPCRHQQCFSGLDVKVEDDVESFSSFTSSFSGSTSSFSSHVFSSISGVLSSAMASALTLTPEDSQKLGYNGQSWTTMEDYQTHSILLKPTAQEPTFKPFDQKTVAINTGLSSIHMPSPNLGRVRFEPVDFDWLRERCGSDGQLVLEVLQSFCEQGQHHLNAIQNCIREHDINRLLFHSNFLADSACNIGAKDLEHCAQQLYLAARAAATGSSPDDVIQALMEQVQAAFGTCLGAAVARLQLAAAAAALIREH</sequence>